<dbReference type="EMBL" id="JAASUB010000004">
    <property type="protein sequence ID" value="MBC1509101.1"/>
    <property type="molecule type" value="Genomic_DNA"/>
</dbReference>
<organism evidence="6 7">
    <name type="scientific">Listeria immobilis</name>
    <dbReference type="NCBI Taxonomy" id="2713502"/>
    <lineage>
        <taxon>Bacteria</taxon>
        <taxon>Bacillati</taxon>
        <taxon>Bacillota</taxon>
        <taxon>Bacilli</taxon>
        <taxon>Bacillales</taxon>
        <taxon>Listeriaceae</taxon>
        <taxon>Listeria</taxon>
    </lineage>
</organism>
<feature type="coiled-coil region" evidence="4">
    <location>
        <begin position="96"/>
        <end position="161"/>
    </location>
</feature>
<dbReference type="PROSITE" id="PS51756">
    <property type="entry name" value="LXG"/>
    <property type="match status" value="1"/>
</dbReference>
<feature type="domain" description="LXG" evidence="5">
    <location>
        <begin position="1"/>
        <end position="228"/>
    </location>
</feature>
<dbReference type="PANTHER" id="PTHR34976:SF1">
    <property type="entry name" value="TOXIN BC_0920"/>
    <property type="match status" value="1"/>
</dbReference>
<sequence length="509" mass="56578">MSIDMYVSKSKAQATSTSQVCQQHLEGYEALQQAISQFTLEPFLKGKAYDSAKAYYSTVLYPLVQGGILLSEATEAAVKKFPERYQSEVDSGDLKQSELEEQIRRVNELIHQANDLENQVRQSPLSETDQQIQLQFNHALLEAYQTSKQELEEKLQKLIAFHASSPSIFSEIAHLKQAIDQGLAQTKTAWNPTTGTFMIPSQEKLGWANTIRAFQQKKEAQEEPDTTGRTYTRIDLGNGTYIWAWSKDGRTLTQDDIQFTVKHDKWAGKDGGLGKMLAQAEAMKAEAKDFDPVKAMKEIADLFTPIGDGARVVTGEDLITGDKLSWGERGLSLLFIIPLAKVGKYGAKGFQFIAEGVEDINKINKKADKVKDVEKSTKKASGVVLSELDKKLIAKLEKDGVKISKEDVIRIKELPDDKKIVWLEKGNPSAGFEHILIEHGEQFAKQGISKSELPDFLMTALEKGKIVGYQGKGKGRPIYEVIYNGKKRRVAITVGKNGFIVGANTVSIK</sequence>
<reference evidence="6 7" key="1">
    <citation type="submission" date="2020-03" db="EMBL/GenBank/DDBJ databases">
        <title>Soil Listeria distribution.</title>
        <authorList>
            <person name="Liao J."/>
            <person name="Wiedmann M."/>
        </authorList>
    </citation>
    <scope>NUCLEOTIDE SEQUENCE [LARGE SCALE GENOMIC DNA]</scope>
    <source>
        <strain evidence="6 7">FSL L7-1515</strain>
    </source>
</reference>
<evidence type="ECO:0000256" key="3">
    <source>
        <dbReference type="ARBA" id="ARBA00034117"/>
    </source>
</evidence>
<dbReference type="InterPro" id="IPR006829">
    <property type="entry name" value="LXG_dom"/>
</dbReference>
<dbReference type="InterPro" id="IPR051768">
    <property type="entry name" value="Bact_secretion_toxin"/>
</dbReference>
<name>A0ABR6STU0_9LIST</name>
<evidence type="ECO:0000313" key="6">
    <source>
        <dbReference type="EMBL" id="MBC1509101.1"/>
    </source>
</evidence>
<proteinExistence type="inferred from homology"/>
<protein>
    <recommendedName>
        <fullName evidence="5">LXG domain-containing protein</fullName>
    </recommendedName>
</protein>
<dbReference type="Proteomes" id="UP000587800">
    <property type="component" value="Unassembled WGS sequence"/>
</dbReference>
<keyword evidence="4" id="KW-0175">Coiled coil</keyword>
<evidence type="ECO:0000256" key="2">
    <source>
        <dbReference type="ARBA" id="ARBA00022525"/>
    </source>
</evidence>
<comment type="caution">
    <text evidence="6">The sequence shown here is derived from an EMBL/GenBank/DDBJ whole genome shotgun (WGS) entry which is preliminary data.</text>
</comment>
<dbReference type="Pfam" id="PF14449">
    <property type="entry name" value="PT-TG"/>
    <property type="match status" value="1"/>
</dbReference>
<evidence type="ECO:0000259" key="5">
    <source>
        <dbReference type="PROSITE" id="PS51756"/>
    </source>
</evidence>
<dbReference type="Pfam" id="PF04740">
    <property type="entry name" value="LXG"/>
    <property type="match status" value="1"/>
</dbReference>
<comment type="subcellular location">
    <subcellularLocation>
        <location evidence="1">Secreted</location>
    </subcellularLocation>
</comment>
<keyword evidence="7" id="KW-1185">Reference proteome</keyword>
<evidence type="ECO:0000313" key="7">
    <source>
        <dbReference type="Proteomes" id="UP000587800"/>
    </source>
</evidence>
<comment type="similarity">
    <text evidence="3">In the N-terminal section; belongs to the LXG family.</text>
</comment>
<evidence type="ECO:0000256" key="4">
    <source>
        <dbReference type="SAM" id="Coils"/>
    </source>
</evidence>
<evidence type="ECO:0000256" key="1">
    <source>
        <dbReference type="ARBA" id="ARBA00004613"/>
    </source>
</evidence>
<dbReference type="PANTHER" id="PTHR34976">
    <property type="entry name" value="RIBONUCLEASE YQCG-RELATED"/>
    <property type="match status" value="1"/>
</dbReference>
<gene>
    <name evidence="6" type="ORF">HCJ59_04125</name>
</gene>
<keyword evidence="2" id="KW-0964">Secreted</keyword>
<accession>A0ABR6STU0</accession>
<dbReference type="InterPro" id="IPR027797">
    <property type="entry name" value="PT-TG_dom"/>
</dbReference>
<dbReference type="RefSeq" id="WP_185344660.1">
    <property type="nucleotide sequence ID" value="NZ_JAASTV010000002.1"/>
</dbReference>